<sequence length="62" mass="7540">MELPNYWCKKLQRNSNFLACCHCLDMILLIVSRRQRYNKVWKQQNNLKRNIKNAHSSMRKCA</sequence>
<dbReference type="HOGENOM" id="CLU_2900478_0_0_10"/>
<evidence type="ECO:0000313" key="3">
    <source>
        <dbReference type="Proteomes" id="UP000003874"/>
    </source>
</evidence>
<dbReference type="EMBL" id="AEQO01000102">
    <property type="protein sequence ID" value="EFV04929.1"/>
    <property type="molecule type" value="Genomic_DNA"/>
</dbReference>
<name>E6MN52_9BACT</name>
<accession>E6MN52</accession>
<proteinExistence type="predicted"/>
<feature type="transmembrane region" description="Helical" evidence="1">
    <location>
        <begin position="15"/>
        <end position="32"/>
    </location>
</feature>
<gene>
    <name evidence="2" type="ORF">HMPREF9420_0920</name>
</gene>
<organism evidence="2 3">
    <name type="scientific">Segatella salivae DSM 15606</name>
    <dbReference type="NCBI Taxonomy" id="888832"/>
    <lineage>
        <taxon>Bacteria</taxon>
        <taxon>Pseudomonadati</taxon>
        <taxon>Bacteroidota</taxon>
        <taxon>Bacteroidia</taxon>
        <taxon>Bacteroidales</taxon>
        <taxon>Prevotellaceae</taxon>
        <taxon>Segatella</taxon>
    </lineage>
</organism>
<comment type="caution">
    <text evidence="2">The sequence shown here is derived from an EMBL/GenBank/DDBJ whole genome shotgun (WGS) entry which is preliminary data.</text>
</comment>
<dbReference type="Proteomes" id="UP000003874">
    <property type="component" value="Unassembled WGS sequence"/>
</dbReference>
<evidence type="ECO:0000256" key="1">
    <source>
        <dbReference type="SAM" id="Phobius"/>
    </source>
</evidence>
<evidence type="ECO:0000313" key="2">
    <source>
        <dbReference type="EMBL" id="EFV04929.1"/>
    </source>
</evidence>
<keyword evidence="3" id="KW-1185">Reference proteome</keyword>
<keyword evidence="1" id="KW-0472">Membrane</keyword>
<protein>
    <submittedName>
        <fullName evidence="2">Uncharacterized protein</fullName>
    </submittedName>
</protein>
<dbReference type="AlphaFoldDB" id="E6MN52"/>
<reference evidence="2 3" key="1">
    <citation type="submission" date="2010-12" db="EMBL/GenBank/DDBJ databases">
        <authorList>
            <person name="Muzny D."/>
            <person name="Qin X."/>
            <person name="Deng J."/>
            <person name="Jiang H."/>
            <person name="Liu Y."/>
            <person name="Qu J."/>
            <person name="Song X.-Z."/>
            <person name="Zhang L."/>
            <person name="Thornton R."/>
            <person name="Coyle M."/>
            <person name="Francisco L."/>
            <person name="Jackson L."/>
            <person name="Javaid M."/>
            <person name="Korchina V."/>
            <person name="Kovar C."/>
            <person name="Mata R."/>
            <person name="Mathew T."/>
            <person name="Ngo R."/>
            <person name="Nguyen L."/>
            <person name="Nguyen N."/>
            <person name="Okwuonu G."/>
            <person name="Ongeri F."/>
            <person name="Pham C."/>
            <person name="Simmons D."/>
            <person name="Wilczek-Boney K."/>
            <person name="Hale W."/>
            <person name="Jakkamsetti A."/>
            <person name="Pham P."/>
            <person name="Ruth R."/>
            <person name="San Lucas F."/>
            <person name="Warren J."/>
            <person name="Zhang J."/>
            <person name="Zhao Z."/>
            <person name="Zhou C."/>
            <person name="Zhu D."/>
            <person name="Lee S."/>
            <person name="Bess C."/>
            <person name="Blankenburg K."/>
            <person name="Forbes L."/>
            <person name="Fu Q."/>
            <person name="Gubbala S."/>
            <person name="Hirani K."/>
            <person name="Jayaseelan J.C."/>
            <person name="Lara F."/>
            <person name="Munidasa M."/>
            <person name="Palculict T."/>
            <person name="Patil S."/>
            <person name="Pu L.-L."/>
            <person name="Saada N."/>
            <person name="Tang L."/>
            <person name="Weissenberger G."/>
            <person name="Zhu Y."/>
            <person name="Hemphill L."/>
            <person name="Shang Y."/>
            <person name="Youmans B."/>
            <person name="Ayvaz T."/>
            <person name="Ross M."/>
            <person name="Santibanez J."/>
            <person name="Aqrawi P."/>
            <person name="Gross S."/>
            <person name="Joshi V."/>
            <person name="Fowler G."/>
            <person name="Nazareth L."/>
            <person name="Reid J."/>
            <person name="Worley K."/>
            <person name="Petrosino J."/>
            <person name="Highlander S."/>
            <person name="Gibbs R."/>
        </authorList>
    </citation>
    <scope>NUCLEOTIDE SEQUENCE [LARGE SCALE GENOMIC DNA]</scope>
    <source>
        <strain evidence="2 3">DSM 15606</strain>
    </source>
</reference>
<keyword evidence="1" id="KW-0812">Transmembrane</keyword>
<keyword evidence="1" id="KW-1133">Transmembrane helix</keyword>